<dbReference type="SUPFAM" id="SSF49313">
    <property type="entry name" value="Cadherin-like"/>
    <property type="match status" value="1"/>
</dbReference>
<protein>
    <recommendedName>
        <fullName evidence="4">Dystroglycan-type cadherin-like domain-containing protein</fullName>
    </recommendedName>
</protein>
<dbReference type="InterPro" id="IPR010620">
    <property type="entry name" value="SBBP_repeat"/>
</dbReference>
<name>A0A4R9JUC5_9LEPT</name>
<dbReference type="Gene3D" id="2.60.40.10">
    <property type="entry name" value="Immunoglobulins"/>
    <property type="match status" value="1"/>
</dbReference>
<dbReference type="InterPro" id="IPR015919">
    <property type="entry name" value="Cadherin-like_sf"/>
</dbReference>
<dbReference type="GO" id="GO:0016020">
    <property type="term" value="C:membrane"/>
    <property type="evidence" value="ECO:0007669"/>
    <property type="project" value="InterPro"/>
</dbReference>
<dbReference type="InterPro" id="IPR052918">
    <property type="entry name" value="Motility_Chemotaxis_Reg"/>
</dbReference>
<evidence type="ECO:0000256" key="1">
    <source>
        <dbReference type="SAM" id="MobiDB-lite"/>
    </source>
</evidence>
<dbReference type="SUPFAM" id="SSF63829">
    <property type="entry name" value="Calcium-dependent phosphotriesterase"/>
    <property type="match status" value="1"/>
</dbReference>
<dbReference type="AlphaFoldDB" id="A0A4R9JUC5"/>
<sequence length="608" mass="63636">MRKKIYKFGHKIAIICAMLLHEFCYYNPFWSEVLKVNPAAINSNFLPFLMLTQNPAASSGASNANESDATANSSSSSSSESSAPQSLGFSSPQFRMIPGVSVNYVPSVTGTADSWSLSPSLPNGLTFNTADGSISGTPDTAYLTSGYPSTTFTITATNSAGSKSATFQLQVLASGDKVWTVINGVSGGDTTAGTNSMKYDATCNCLYIAGVTSTNLDGQTRPSTGSNSSGYLSKYDLNGNRIWTRLFGTSGAVNTSVEGLVTDSSGNIYLTGGAGIGNFNGINITVANNWPFTAGYIIKYDANGNVLWTTSSSPSVLHYYSGIVIANSGNVVVAGTVVAGSIDGMTGSSSSDQSAIIQEFNPNTGARISGQIIPGSTSPARGTDAMGLSKDSSGNIYASIATRTSTRCGDDTVNWRPALFRFNSSLGYINCTFIPTGAYSSFAFGATTTTAGESYLSGYVSNPSTFDSIPSIGSTDGFVTKFDNSGTKQWTRRIGVSGGFTSILSVEYESAEDMLYFTGITDGNINGIVLGGTKDMFIAKYDTSGNQVWLKIQGMQGDSLGGNLGDRTSIAFDASKTMYSFSNTNGTVSGITNPANPNRGLFLVRNVR</sequence>
<feature type="region of interest" description="Disordered" evidence="1">
    <location>
        <begin position="59"/>
        <end position="87"/>
    </location>
</feature>
<dbReference type="RefSeq" id="WP_135625258.1">
    <property type="nucleotide sequence ID" value="NZ_RQGD01000046.1"/>
</dbReference>
<organism evidence="2 3">
    <name type="scientific">Leptospira ognonensis</name>
    <dbReference type="NCBI Taxonomy" id="2484945"/>
    <lineage>
        <taxon>Bacteria</taxon>
        <taxon>Pseudomonadati</taxon>
        <taxon>Spirochaetota</taxon>
        <taxon>Spirochaetia</taxon>
        <taxon>Leptospirales</taxon>
        <taxon>Leptospiraceae</taxon>
        <taxon>Leptospira</taxon>
    </lineage>
</organism>
<evidence type="ECO:0000313" key="3">
    <source>
        <dbReference type="Proteomes" id="UP000297693"/>
    </source>
</evidence>
<proteinExistence type="predicted"/>
<dbReference type="Pfam" id="PF06739">
    <property type="entry name" value="SBBP"/>
    <property type="match status" value="1"/>
</dbReference>
<evidence type="ECO:0000313" key="2">
    <source>
        <dbReference type="EMBL" id="TGL56392.1"/>
    </source>
</evidence>
<dbReference type="OrthoDB" id="344059at2"/>
<dbReference type="Pfam" id="PF05345">
    <property type="entry name" value="He_PIG"/>
    <property type="match status" value="1"/>
</dbReference>
<evidence type="ECO:0008006" key="4">
    <source>
        <dbReference type="Google" id="ProtNLM"/>
    </source>
</evidence>
<dbReference type="PANTHER" id="PTHR35580:SF1">
    <property type="entry name" value="PHYTASE-LIKE DOMAIN-CONTAINING PROTEIN"/>
    <property type="match status" value="1"/>
</dbReference>
<keyword evidence="3" id="KW-1185">Reference proteome</keyword>
<dbReference type="Proteomes" id="UP000297693">
    <property type="component" value="Unassembled WGS sequence"/>
</dbReference>
<feature type="compositionally biased region" description="Low complexity" evidence="1">
    <location>
        <begin position="59"/>
        <end position="83"/>
    </location>
</feature>
<accession>A0A4R9JUC5</accession>
<dbReference type="EMBL" id="RQGD01000046">
    <property type="protein sequence ID" value="TGL56392.1"/>
    <property type="molecule type" value="Genomic_DNA"/>
</dbReference>
<comment type="caution">
    <text evidence="2">The sequence shown here is derived from an EMBL/GenBank/DDBJ whole genome shotgun (WGS) entry which is preliminary data.</text>
</comment>
<dbReference type="GO" id="GO:0005509">
    <property type="term" value="F:calcium ion binding"/>
    <property type="evidence" value="ECO:0007669"/>
    <property type="project" value="InterPro"/>
</dbReference>
<dbReference type="PANTHER" id="PTHR35580">
    <property type="entry name" value="CELL SURFACE GLYCOPROTEIN (S-LAYER PROTEIN)-LIKE PROTEIN"/>
    <property type="match status" value="1"/>
</dbReference>
<reference evidence="2" key="1">
    <citation type="journal article" date="2019" name="PLoS Negl. Trop. Dis.">
        <title>Revisiting the worldwide diversity of Leptospira species in the environment.</title>
        <authorList>
            <person name="Vincent A.T."/>
            <person name="Schiettekatte O."/>
            <person name="Bourhy P."/>
            <person name="Veyrier F.J."/>
            <person name="Picardeau M."/>
        </authorList>
    </citation>
    <scope>NUCLEOTIDE SEQUENCE [LARGE SCALE GENOMIC DNA]</scope>
    <source>
        <strain evidence="2">201702476</strain>
    </source>
</reference>
<gene>
    <name evidence="2" type="ORF">EHQ58_17365</name>
</gene>
<dbReference type="InterPro" id="IPR013783">
    <property type="entry name" value="Ig-like_fold"/>
</dbReference>